<gene>
    <name evidence="1" type="ORF">Q31a_43100</name>
</gene>
<dbReference type="KEGG" id="ahel:Q31a_43100"/>
<dbReference type="RefSeq" id="WP_145081698.1">
    <property type="nucleotide sequence ID" value="NZ_CP036298.1"/>
</dbReference>
<sequence>MKYAATSEIKKYLPQDAFDVRPLEYEWAEATNAIVFASTLDFPIFRRWESELSKFYRTLIGNNRAVSVESHPDLGCISFWINTDPSVDVHVARLKCAESVENLNSWVGSSLIDSLATDERAATVGLIRIRPE</sequence>
<evidence type="ECO:0000313" key="2">
    <source>
        <dbReference type="Proteomes" id="UP000318017"/>
    </source>
</evidence>
<keyword evidence="2" id="KW-1185">Reference proteome</keyword>
<dbReference type="AlphaFoldDB" id="A0A518GBD8"/>
<dbReference type="Proteomes" id="UP000318017">
    <property type="component" value="Chromosome"/>
</dbReference>
<dbReference type="EMBL" id="CP036298">
    <property type="protein sequence ID" value="QDV25941.1"/>
    <property type="molecule type" value="Genomic_DNA"/>
</dbReference>
<dbReference type="OrthoDB" id="299743at2"/>
<organism evidence="1 2">
    <name type="scientific">Aureliella helgolandensis</name>
    <dbReference type="NCBI Taxonomy" id="2527968"/>
    <lineage>
        <taxon>Bacteria</taxon>
        <taxon>Pseudomonadati</taxon>
        <taxon>Planctomycetota</taxon>
        <taxon>Planctomycetia</taxon>
        <taxon>Pirellulales</taxon>
        <taxon>Pirellulaceae</taxon>
        <taxon>Aureliella</taxon>
    </lineage>
</organism>
<accession>A0A518GBD8</accession>
<name>A0A518GBD8_9BACT</name>
<protein>
    <submittedName>
        <fullName evidence="1">Uncharacterized protein</fullName>
    </submittedName>
</protein>
<evidence type="ECO:0000313" key="1">
    <source>
        <dbReference type="EMBL" id="QDV25941.1"/>
    </source>
</evidence>
<proteinExistence type="predicted"/>
<reference evidence="1 2" key="1">
    <citation type="submission" date="2019-02" db="EMBL/GenBank/DDBJ databases">
        <title>Deep-cultivation of Planctomycetes and their phenomic and genomic characterization uncovers novel biology.</title>
        <authorList>
            <person name="Wiegand S."/>
            <person name="Jogler M."/>
            <person name="Boedeker C."/>
            <person name="Pinto D."/>
            <person name="Vollmers J."/>
            <person name="Rivas-Marin E."/>
            <person name="Kohn T."/>
            <person name="Peeters S.H."/>
            <person name="Heuer A."/>
            <person name="Rast P."/>
            <person name="Oberbeckmann S."/>
            <person name="Bunk B."/>
            <person name="Jeske O."/>
            <person name="Meyerdierks A."/>
            <person name="Storesund J.E."/>
            <person name="Kallscheuer N."/>
            <person name="Luecker S."/>
            <person name="Lage O.M."/>
            <person name="Pohl T."/>
            <person name="Merkel B.J."/>
            <person name="Hornburger P."/>
            <person name="Mueller R.-W."/>
            <person name="Bruemmer F."/>
            <person name="Labrenz M."/>
            <person name="Spormann A.M."/>
            <person name="Op den Camp H."/>
            <person name="Overmann J."/>
            <person name="Amann R."/>
            <person name="Jetten M.S.M."/>
            <person name="Mascher T."/>
            <person name="Medema M.H."/>
            <person name="Devos D.P."/>
            <person name="Kaster A.-K."/>
            <person name="Ovreas L."/>
            <person name="Rohde M."/>
            <person name="Galperin M.Y."/>
            <person name="Jogler C."/>
        </authorList>
    </citation>
    <scope>NUCLEOTIDE SEQUENCE [LARGE SCALE GENOMIC DNA]</scope>
    <source>
        <strain evidence="1 2">Q31a</strain>
    </source>
</reference>